<dbReference type="HOGENOM" id="CLU_091791_0_0_1"/>
<protein>
    <recommendedName>
        <fullName evidence="3">CxC2-like cysteine cluster KDZ transposase-associated domain-containing protein</fullName>
    </recommendedName>
</protein>
<dbReference type="GeneID" id="63690144"/>
<dbReference type="PANTHER" id="PTHR33096:SF1">
    <property type="entry name" value="CXC1-LIKE CYSTEINE CLUSTER ASSOCIATED WITH KDZ TRANSPOSASES DOMAIN-CONTAINING PROTEIN"/>
    <property type="match status" value="1"/>
</dbReference>
<dbReference type="InterPro" id="IPR040521">
    <property type="entry name" value="KDZ"/>
</dbReference>
<feature type="non-terminal residue" evidence="1">
    <location>
        <position position="1"/>
    </location>
</feature>
<evidence type="ECO:0000313" key="2">
    <source>
        <dbReference type="Proteomes" id="UP000030653"/>
    </source>
</evidence>
<evidence type="ECO:0008006" key="3">
    <source>
        <dbReference type="Google" id="ProtNLM"/>
    </source>
</evidence>
<evidence type="ECO:0000313" key="1">
    <source>
        <dbReference type="EMBL" id="EJU02039.1"/>
    </source>
</evidence>
<sequence>ALAKTGHFLTVCQHAFICYSPNQINTLSRAKYSIASLAQLLDACSQDIGFGYDIGCTNLITVFQSSIGNKAAASGLRFFVGAFHGYAHNHWCQIHFHPQVLTIAGLKDFETCEWVFSQENCCAHLFRHGSAFHHHMTLDWFYQTWDLDHHAALGE</sequence>
<dbReference type="AlphaFoldDB" id="M5FZU8"/>
<dbReference type="EMBL" id="JH795863">
    <property type="protein sequence ID" value="EJU02039.1"/>
    <property type="molecule type" value="Genomic_DNA"/>
</dbReference>
<reference evidence="1 2" key="1">
    <citation type="journal article" date="2012" name="Science">
        <title>The Paleozoic origin of enzymatic lignin decomposition reconstructed from 31 fungal genomes.</title>
        <authorList>
            <person name="Floudas D."/>
            <person name="Binder M."/>
            <person name="Riley R."/>
            <person name="Barry K."/>
            <person name="Blanchette R.A."/>
            <person name="Henrissat B."/>
            <person name="Martinez A.T."/>
            <person name="Otillar R."/>
            <person name="Spatafora J.W."/>
            <person name="Yadav J.S."/>
            <person name="Aerts A."/>
            <person name="Benoit I."/>
            <person name="Boyd A."/>
            <person name="Carlson A."/>
            <person name="Copeland A."/>
            <person name="Coutinho P.M."/>
            <person name="de Vries R.P."/>
            <person name="Ferreira P."/>
            <person name="Findley K."/>
            <person name="Foster B."/>
            <person name="Gaskell J."/>
            <person name="Glotzer D."/>
            <person name="Gorecki P."/>
            <person name="Heitman J."/>
            <person name="Hesse C."/>
            <person name="Hori C."/>
            <person name="Igarashi K."/>
            <person name="Jurgens J.A."/>
            <person name="Kallen N."/>
            <person name="Kersten P."/>
            <person name="Kohler A."/>
            <person name="Kuees U."/>
            <person name="Kumar T.K.A."/>
            <person name="Kuo A."/>
            <person name="LaButti K."/>
            <person name="Larrondo L.F."/>
            <person name="Lindquist E."/>
            <person name="Ling A."/>
            <person name="Lombard V."/>
            <person name="Lucas S."/>
            <person name="Lundell T."/>
            <person name="Martin R."/>
            <person name="McLaughlin D.J."/>
            <person name="Morgenstern I."/>
            <person name="Morin E."/>
            <person name="Murat C."/>
            <person name="Nagy L.G."/>
            <person name="Nolan M."/>
            <person name="Ohm R.A."/>
            <person name="Patyshakuliyeva A."/>
            <person name="Rokas A."/>
            <person name="Ruiz-Duenas F.J."/>
            <person name="Sabat G."/>
            <person name="Salamov A."/>
            <person name="Samejima M."/>
            <person name="Schmutz J."/>
            <person name="Slot J.C."/>
            <person name="St John F."/>
            <person name="Stenlid J."/>
            <person name="Sun H."/>
            <person name="Sun S."/>
            <person name="Syed K."/>
            <person name="Tsang A."/>
            <person name="Wiebenga A."/>
            <person name="Young D."/>
            <person name="Pisabarro A."/>
            <person name="Eastwood D.C."/>
            <person name="Martin F."/>
            <person name="Cullen D."/>
            <person name="Grigoriev I.V."/>
            <person name="Hibbett D.S."/>
        </authorList>
    </citation>
    <scope>NUCLEOTIDE SEQUENCE [LARGE SCALE GENOMIC DNA]</scope>
    <source>
        <strain evidence="1 2">DJM-731 SS1</strain>
    </source>
</reference>
<accession>M5FZU8</accession>
<dbReference type="RefSeq" id="XP_040628936.1">
    <property type="nucleotide sequence ID" value="XM_040775082.1"/>
</dbReference>
<proteinExistence type="predicted"/>
<dbReference type="PANTHER" id="PTHR33096">
    <property type="entry name" value="CXC2 DOMAIN-CONTAINING PROTEIN"/>
    <property type="match status" value="1"/>
</dbReference>
<name>M5FZU8_DACPD</name>
<dbReference type="OMA" id="MFARIMD"/>
<gene>
    <name evidence="1" type="ORF">DACRYDRAFT_52131</name>
</gene>
<dbReference type="OrthoDB" id="3251205at2759"/>
<keyword evidence="2" id="KW-1185">Reference proteome</keyword>
<organism evidence="1 2">
    <name type="scientific">Dacryopinax primogenitus (strain DJM 731)</name>
    <name type="common">Brown rot fungus</name>
    <dbReference type="NCBI Taxonomy" id="1858805"/>
    <lineage>
        <taxon>Eukaryota</taxon>
        <taxon>Fungi</taxon>
        <taxon>Dikarya</taxon>
        <taxon>Basidiomycota</taxon>
        <taxon>Agaricomycotina</taxon>
        <taxon>Dacrymycetes</taxon>
        <taxon>Dacrymycetales</taxon>
        <taxon>Dacrymycetaceae</taxon>
        <taxon>Dacryopinax</taxon>
    </lineage>
</organism>
<dbReference type="Proteomes" id="UP000030653">
    <property type="component" value="Unassembled WGS sequence"/>
</dbReference>
<dbReference type="Pfam" id="PF18758">
    <property type="entry name" value="KDZ"/>
    <property type="match status" value="1"/>
</dbReference>